<comment type="subunit">
    <text evidence="2">Component of the lipopolysaccharide transport and assembly complex. Interacts with LptE and LptA.</text>
</comment>
<dbReference type="OrthoDB" id="9760225at2"/>
<keyword evidence="2" id="KW-0472">Membrane</keyword>
<dbReference type="Proteomes" id="UP000001739">
    <property type="component" value="Chromosome 1"/>
</dbReference>
<dbReference type="GO" id="GO:0009279">
    <property type="term" value="C:cell outer membrane"/>
    <property type="evidence" value="ECO:0007669"/>
    <property type="project" value="UniProtKB-SubCell"/>
</dbReference>
<evidence type="ECO:0000259" key="4">
    <source>
        <dbReference type="Pfam" id="PF19838"/>
    </source>
</evidence>
<dbReference type="GO" id="GO:1990351">
    <property type="term" value="C:transporter complex"/>
    <property type="evidence" value="ECO:0007669"/>
    <property type="project" value="TreeGrafter"/>
</dbReference>
<feature type="domain" description="LPS-assembly protein LptD central" evidence="4">
    <location>
        <begin position="240"/>
        <end position="332"/>
    </location>
</feature>
<dbReference type="RefSeq" id="WP_012433115.1">
    <property type="nucleotide sequence ID" value="NC_010681.1"/>
</dbReference>
<reference evidence="5 6" key="1">
    <citation type="journal article" date="2011" name="J. Bacteriol.">
        <title>Complete genome sequence of the plant growth-promoting endophyte Burkholderia phytofirmans strain PsJN.</title>
        <authorList>
            <person name="Weilharter A."/>
            <person name="Mitter B."/>
            <person name="Shin M.V."/>
            <person name="Chain P.S."/>
            <person name="Nowak J."/>
            <person name="Sessitsch A."/>
        </authorList>
    </citation>
    <scope>NUCLEOTIDE SEQUENCE [LARGE SCALE GENOMIC DNA]</scope>
    <source>
        <strain evidence="6">DSM 17436 / LMG 22146 / PsJN</strain>
    </source>
</reference>
<comment type="function">
    <text evidence="2">Together with LptE, is involved in the assembly of lipopolysaccharide (LPS) at the surface of the outer membrane.</text>
</comment>
<dbReference type="InterPro" id="IPR020889">
    <property type="entry name" value="LipoPS_assembly_LptD"/>
</dbReference>
<dbReference type="KEGG" id="bpy:Bphyt_2115"/>
<protein>
    <recommendedName>
        <fullName evidence="2">LPS-assembly protein LptD</fullName>
    </recommendedName>
</protein>
<dbReference type="PANTHER" id="PTHR30189">
    <property type="entry name" value="LPS-ASSEMBLY PROTEIN"/>
    <property type="match status" value="1"/>
</dbReference>
<evidence type="ECO:0000256" key="2">
    <source>
        <dbReference type="HAMAP-Rule" id="MF_01411"/>
    </source>
</evidence>
<dbReference type="HOGENOM" id="CLU_009039_0_0_4"/>
<dbReference type="Pfam" id="PF04453">
    <property type="entry name" value="LptD"/>
    <property type="match status" value="1"/>
</dbReference>
<dbReference type="STRING" id="398527.Bphyt_2115"/>
<dbReference type="InterPro" id="IPR007543">
    <property type="entry name" value="LptD_C"/>
</dbReference>
<dbReference type="EMBL" id="CP001052">
    <property type="protein sequence ID" value="ACD16516.1"/>
    <property type="molecule type" value="Genomic_DNA"/>
</dbReference>
<comment type="similarity">
    <text evidence="2">Belongs to the LptD family.</text>
</comment>
<dbReference type="GO" id="GO:0043165">
    <property type="term" value="P:Gram-negative-bacterium-type cell outer membrane assembly"/>
    <property type="evidence" value="ECO:0007669"/>
    <property type="project" value="UniProtKB-UniRule"/>
</dbReference>
<dbReference type="AlphaFoldDB" id="B2T4K5"/>
<dbReference type="InterPro" id="IPR045659">
    <property type="entry name" value="LptD_2"/>
</dbReference>
<gene>
    <name evidence="2" type="primary">lptD</name>
    <name evidence="5" type="ordered locus">Bphyt_2115</name>
</gene>
<evidence type="ECO:0000313" key="6">
    <source>
        <dbReference type="Proteomes" id="UP000001739"/>
    </source>
</evidence>
<evidence type="ECO:0000256" key="1">
    <source>
        <dbReference type="ARBA" id="ARBA00022729"/>
    </source>
</evidence>
<keyword evidence="2" id="KW-0998">Cell outer membrane</keyword>
<dbReference type="InterPro" id="IPR050218">
    <property type="entry name" value="LptD"/>
</dbReference>
<dbReference type="HAMAP" id="MF_01411">
    <property type="entry name" value="LPS_assembly_LptD"/>
    <property type="match status" value="1"/>
</dbReference>
<keyword evidence="1 2" id="KW-0732">Signal</keyword>
<sequence length="808" mass="89169">MTRSNGRLPGFLFTALHCCVLYPFRALPDLIPRRVFQRLRLRPLVPLVLCAAGCAPLAGHAQLAGTAATPESLDGIWGLRLAPQLSEQVLRPGDRPVTFAIADSITTTAGTDVALQGHAQLRRPASVVAGDALYYDVDRDKADAYGHVHLVDNGNVFDGPDAHFYVEANEGYISVPKYRFYLSGGWGSAERADVLDNERTVVRHGTYSTCQCESAPAWYLKASEFDIDSGNDEGIAHNGVLFFQGVPLLASPWLSFPLSGVRRSGFLPPTFSVSSTNGVDVAFPYYFNLAPNYDLTLTPRIMSRRGEMLTADYRYIQPNDSGTMSLAWLPHDAITGTQRYSIALNQNWNLGSGLSAYVNYNRVSDSTVSTDLASGVAFPTGSTTLYQQEAGLNYTNGPWSVLAREQRWQTFSSDSTYNREPQVNVRYARYGVGGFDFGAESDATRFTISSSDMTQGNRFVFNPYVSYPIERPGWFITPKLAWHFAAYDLTSIGTDVPAGEPKSFSVNVPTFSLDSGMRFERSVRLFGQSYIQTLEPRLFYVYTPYRNQAFVPLFDTATADFGLTELFMPNSFVGNDRVSDANRVTAALTTRFIDPASGDERARFILAEQYDFRTPRVTLETGDALSTVARTGVIAGASYKVGPDFTTEQAVEYSQANHYLTHAEAGFGWAPGSRQVLNVAYRYTRANSTLDYQPVNQFIVSEQWPLAHNVVSVARVNYDMSTHRLIAGLLGLEYDADCWSLGVAFEKYTNATSSTASPSTGTRVLMQLQLKGFSQVDNGLLNQFRANVPGYTPASTLNEPTSRFSDYP</sequence>
<proteinExistence type="inferred from homology"/>
<feature type="domain" description="LptD C-terminal" evidence="3">
    <location>
        <begin position="337"/>
        <end position="709"/>
    </location>
</feature>
<comment type="subcellular location">
    <subcellularLocation>
        <location evidence="2">Cell outer membrane</location>
    </subcellularLocation>
</comment>
<evidence type="ECO:0000313" key="5">
    <source>
        <dbReference type="EMBL" id="ACD16516.1"/>
    </source>
</evidence>
<name>B2T4K5_PARPJ</name>
<dbReference type="Pfam" id="PF19838">
    <property type="entry name" value="LptD_2"/>
    <property type="match status" value="1"/>
</dbReference>
<evidence type="ECO:0000259" key="3">
    <source>
        <dbReference type="Pfam" id="PF04453"/>
    </source>
</evidence>
<organism evidence="5 6">
    <name type="scientific">Paraburkholderia phytofirmans (strain DSM 17436 / LMG 22146 / PsJN)</name>
    <name type="common">Burkholderia phytofirmans</name>
    <dbReference type="NCBI Taxonomy" id="398527"/>
    <lineage>
        <taxon>Bacteria</taxon>
        <taxon>Pseudomonadati</taxon>
        <taxon>Pseudomonadota</taxon>
        <taxon>Betaproteobacteria</taxon>
        <taxon>Burkholderiales</taxon>
        <taxon>Burkholderiaceae</taxon>
        <taxon>Paraburkholderia</taxon>
    </lineage>
</organism>
<accession>B2T4K5</accession>
<dbReference type="PANTHER" id="PTHR30189:SF1">
    <property type="entry name" value="LPS-ASSEMBLY PROTEIN LPTD"/>
    <property type="match status" value="1"/>
</dbReference>
<comment type="caution">
    <text evidence="2">Lacks conserved residue(s) required for the propagation of feature annotation.</text>
</comment>
<dbReference type="eggNOG" id="COG1452">
    <property type="taxonomic scope" value="Bacteria"/>
</dbReference>
<dbReference type="GO" id="GO:0015920">
    <property type="term" value="P:lipopolysaccharide transport"/>
    <property type="evidence" value="ECO:0007669"/>
    <property type="project" value="InterPro"/>
</dbReference>